<dbReference type="EMBL" id="CAJVCH010065801">
    <property type="protein sequence ID" value="CAG7719930.1"/>
    <property type="molecule type" value="Genomic_DNA"/>
</dbReference>
<proteinExistence type="predicted"/>
<evidence type="ECO:0000313" key="1">
    <source>
        <dbReference type="EMBL" id="CAG7719930.1"/>
    </source>
</evidence>
<keyword evidence="2" id="KW-1185">Reference proteome</keyword>
<sequence>MNTSGNKSNVKLICRAEHFRNCQSVIVTFGVTVKVCNIQTLIVYKSGISFQARTKTKDEELKIILKVFIWK</sequence>
<accession>A0A8J2JM60</accession>
<name>A0A8J2JM60_9HEXA</name>
<evidence type="ECO:0000313" key="2">
    <source>
        <dbReference type="Proteomes" id="UP000708208"/>
    </source>
</evidence>
<reference evidence="1" key="1">
    <citation type="submission" date="2021-06" db="EMBL/GenBank/DDBJ databases">
        <authorList>
            <person name="Hodson N. C."/>
            <person name="Mongue J. A."/>
            <person name="Jaron S. K."/>
        </authorList>
    </citation>
    <scope>NUCLEOTIDE SEQUENCE</scope>
</reference>
<organism evidence="1 2">
    <name type="scientific">Allacma fusca</name>
    <dbReference type="NCBI Taxonomy" id="39272"/>
    <lineage>
        <taxon>Eukaryota</taxon>
        <taxon>Metazoa</taxon>
        <taxon>Ecdysozoa</taxon>
        <taxon>Arthropoda</taxon>
        <taxon>Hexapoda</taxon>
        <taxon>Collembola</taxon>
        <taxon>Symphypleona</taxon>
        <taxon>Sminthuridae</taxon>
        <taxon>Allacma</taxon>
    </lineage>
</organism>
<gene>
    <name evidence="1" type="ORF">AFUS01_LOCUS9229</name>
</gene>
<protein>
    <submittedName>
        <fullName evidence="1">Uncharacterized protein</fullName>
    </submittedName>
</protein>
<dbReference type="Proteomes" id="UP000708208">
    <property type="component" value="Unassembled WGS sequence"/>
</dbReference>
<comment type="caution">
    <text evidence="1">The sequence shown here is derived from an EMBL/GenBank/DDBJ whole genome shotgun (WGS) entry which is preliminary data.</text>
</comment>
<dbReference type="AlphaFoldDB" id="A0A8J2JM60"/>